<evidence type="ECO:0000313" key="1">
    <source>
        <dbReference type="EMBL" id="TDL23527.1"/>
    </source>
</evidence>
<proteinExistence type="predicted"/>
<protein>
    <submittedName>
        <fullName evidence="1">Uncharacterized protein</fullName>
    </submittedName>
</protein>
<evidence type="ECO:0000313" key="2">
    <source>
        <dbReference type="Proteomes" id="UP000294933"/>
    </source>
</evidence>
<dbReference type="Proteomes" id="UP000294933">
    <property type="component" value="Unassembled WGS sequence"/>
</dbReference>
<dbReference type="OrthoDB" id="630895at2759"/>
<dbReference type="AlphaFoldDB" id="A0A4Y7Q7B1"/>
<dbReference type="EMBL" id="ML170170">
    <property type="protein sequence ID" value="TDL23527.1"/>
    <property type="molecule type" value="Genomic_DNA"/>
</dbReference>
<feature type="non-terminal residue" evidence="1">
    <location>
        <position position="141"/>
    </location>
</feature>
<feature type="non-terminal residue" evidence="1">
    <location>
        <position position="1"/>
    </location>
</feature>
<organism evidence="1 2">
    <name type="scientific">Rickenella mellea</name>
    <dbReference type="NCBI Taxonomy" id="50990"/>
    <lineage>
        <taxon>Eukaryota</taxon>
        <taxon>Fungi</taxon>
        <taxon>Dikarya</taxon>
        <taxon>Basidiomycota</taxon>
        <taxon>Agaricomycotina</taxon>
        <taxon>Agaricomycetes</taxon>
        <taxon>Hymenochaetales</taxon>
        <taxon>Rickenellaceae</taxon>
        <taxon>Rickenella</taxon>
    </lineage>
</organism>
<gene>
    <name evidence="1" type="ORF">BD410DRAFT_696525</name>
</gene>
<name>A0A4Y7Q7B1_9AGAM</name>
<accession>A0A4Y7Q7B1</accession>
<sequence length="141" mass="15895">WFATPPITRQTLAKLAAVRLTTLSKHQGWVSNPKDGCWSWFDVAVLSPAIEDCNSSYYDGERRWRVKVGEDGASLRWMSHYNPIHGVDLDTIHGQSFGPDHDIWRNIDVGDAIGVIGCAEFPGWRCIGTEANLDFLEFFDP</sequence>
<keyword evidence="2" id="KW-1185">Reference proteome</keyword>
<reference evidence="1 2" key="1">
    <citation type="submission" date="2018-06" db="EMBL/GenBank/DDBJ databases">
        <title>A transcriptomic atlas of mushroom development highlights an independent origin of complex multicellularity.</title>
        <authorList>
            <consortium name="DOE Joint Genome Institute"/>
            <person name="Krizsan K."/>
            <person name="Almasi E."/>
            <person name="Merenyi Z."/>
            <person name="Sahu N."/>
            <person name="Viragh M."/>
            <person name="Koszo T."/>
            <person name="Mondo S."/>
            <person name="Kiss B."/>
            <person name="Balint B."/>
            <person name="Kues U."/>
            <person name="Barry K."/>
            <person name="Hegedus J.C."/>
            <person name="Henrissat B."/>
            <person name="Johnson J."/>
            <person name="Lipzen A."/>
            <person name="Ohm R."/>
            <person name="Nagy I."/>
            <person name="Pangilinan J."/>
            <person name="Yan J."/>
            <person name="Xiong Y."/>
            <person name="Grigoriev I.V."/>
            <person name="Hibbett D.S."/>
            <person name="Nagy L.G."/>
        </authorList>
    </citation>
    <scope>NUCLEOTIDE SEQUENCE [LARGE SCALE GENOMIC DNA]</scope>
    <source>
        <strain evidence="1 2">SZMC22713</strain>
    </source>
</reference>
<dbReference type="VEuPathDB" id="FungiDB:BD410DRAFT_696525"/>